<organism evidence="9 10">
    <name type="scientific">Xanthobacter tagetidis</name>
    <dbReference type="NCBI Taxonomy" id="60216"/>
    <lineage>
        <taxon>Bacteria</taxon>
        <taxon>Pseudomonadati</taxon>
        <taxon>Pseudomonadota</taxon>
        <taxon>Alphaproteobacteria</taxon>
        <taxon>Hyphomicrobiales</taxon>
        <taxon>Xanthobacteraceae</taxon>
        <taxon>Xanthobacter</taxon>
    </lineage>
</organism>
<dbReference type="EMBL" id="RCTF01000019">
    <property type="protein sequence ID" value="RLP74447.1"/>
    <property type="molecule type" value="Genomic_DNA"/>
</dbReference>
<dbReference type="InterPro" id="IPR028431">
    <property type="entry name" value="NADP_DH_HndA-like"/>
</dbReference>
<proteinExistence type="inferred from homology"/>
<feature type="binding site" evidence="8">
    <location>
        <position position="87"/>
    </location>
    <ligand>
        <name>[2Fe-2S] cluster</name>
        <dbReference type="ChEBI" id="CHEBI:190135"/>
    </ligand>
</feature>
<feature type="binding site" evidence="8">
    <location>
        <position position="82"/>
    </location>
    <ligand>
        <name>[2Fe-2S] cluster</name>
        <dbReference type="ChEBI" id="CHEBI:190135"/>
    </ligand>
</feature>
<dbReference type="Pfam" id="PF01257">
    <property type="entry name" value="2Fe-2S_thioredx"/>
    <property type="match status" value="1"/>
</dbReference>
<evidence type="ECO:0000256" key="4">
    <source>
        <dbReference type="ARBA" id="ARBA00023004"/>
    </source>
</evidence>
<dbReference type="GO" id="GO:0046872">
    <property type="term" value="F:metal ion binding"/>
    <property type="evidence" value="ECO:0007669"/>
    <property type="project" value="UniProtKB-KW"/>
</dbReference>
<dbReference type="Proteomes" id="UP000269692">
    <property type="component" value="Unassembled WGS sequence"/>
</dbReference>
<keyword evidence="2 8" id="KW-0001">2Fe-2S</keyword>
<dbReference type="Gene3D" id="3.40.30.10">
    <property type="entry name" value="Glutaredoxin"/>
    <property type="match status" value="1"/>
</dbReference>
<dbReference type="InterPro" id="IPR036249">
    <property type="entry name" value="Thioredoxin-like_sf"/>
</dbReference>
<evidence type="ECO:0000256" key="2">
    <source>
        <dbReference type="ARBA" id="ARBA00022714"/>
    </source>
</evidence>
<comment type="cofactor">
    <cofactor evidence="6">
        <name>[2Fe-2S] cluster</name>
        <dbReference type="ChEBI" id="CHEBI:190135"/>
    </cofactor>
</comment>
<comment type="caution">
    <text evidence="9">The sequence shown here is derived from an EMBL/GenBank/DDBJ whole genome shotgun (WGS) entry which is preliminary data.</text>
</comment>
<dbReference type="CDD" id="cd03081">
    <property type="entry name" value="TRX_Fd_NuoE_FDH_gamma"/>
    <property type="match status" value="1"/>
</dbReference>
<gene>
    <name evidence="9" type="ORF">D9R14_18990</name>
</gene>
<sequence>MAVHEPWSTERAAQVIQEHRHLDGAAMPILHALQETFGFVPEPAVPMIAETLNLSRAEVWGVVTFYHDFRREPAGRHVVKLCAAEACQSMGSTALAAYAEEKLGVAMGETSADGRVTLEPIYCLGLCACAPSAMVNGQLLGRLDTAAIDEIAHDIARDGAKEMAR</sequence>
<keyword evidence="5 8" id="KW-0411">Iron-sulfur</keyword>
<dbReference type="FunFam" id="1.10.10.1590:FF:000001">
    <property type="entry name" value="NADH-quinone oxidoreductase subunit E"/>
    <property type="match status" value="1"/>
</dbReference>
<reference evidence="9 10" key="1">
    <citation type="submission" date="2018-10" db="EMBL/GenBank/DDBJ databases">
        <title>Xanthobacter tagetidis genome sequencing and assembly.</title>
        <authorList>
            <person name="Maclea K.S."/>
            <person name="Goen A.E."/>
            <person name="Fatima S.A."/>
        </authorList>
    </citation>
    <scope>NUCLEOTIDE SEQUENCE [LARGE SCALE GENOMIC DNA]</scope>
    <source>
        <strain evidence="9 10">ATCC 700314</strain>
    </source>
</reference>
<dbReference type="PANTHER" id="PTHR43342:SF1">
    <property type="entry name" value="BIFURCATING [FEFE] HYDROGENASE GAMMA SUBUNIT"/>
    <property type="match status" value="1"/>
</dbReference>
<evidence type="ECO:0000256" key="8">
    <source>
        <dbReference type="PIRSR" id="PIRSR000216-1"/>
    </source>
</evidence>
<accession>A0A3L7A2Q1</accession>
<dbReference type="InterPro" id="IPR041921">
    <property type="entry name" value="NuoE_N"/>
</dbReference>
<dbReference type="NCBIfam" id="NF004638">
    <property type="entry name" value="PRK05988.1"/>
    <property type="match status" value="1"/>
</dbReference>
<keyword evidence="4 8" id="KW-0408">Iron</keyword>
<evidence type="ECO:0000313" key="10">
    <source>
        <dbReference type="Proteomes" id="UP000269692"/>
    </source>
</evidence>
<evidence type="ECO:0000256" key="7">
    <source>
        <dbReference type="ARBA" id="ARBA00047712"/>
    </source>
</evidence>
<comment type="similarity">
    <text evidence="1">Belongs to the complex I 24 kDa subunit family.</text>
</comment>
<protein>
    <submittedName>
        <fullName evidence="9">Formate dehydrogenase subunit gamma</fullName>
    </submittedName>
</protein>
<dbReference type="SUPFAM" id="SSF52833">
    <property type="entry name" value="Thioredoxin-like"/>
    <property type="match status" value="1"/>
</dbReference>
<evidence type="ECO:0000256" key="5">
    <source>
        <dbReference type="ARBA" id="ARBA00023014"/>
    </source>
</evidence>
<dbReference type="AlphaFoldDB" id="A0A3L7A2Q1"/>
<dbReference type="InterPro" id="IPR002023">
    <property type="entry name" value="NuoE-like"/>
</dbReference>
<evidence type="ECO:0000256" key="1">
    <source>
        <dbReference type="ARBA" id="ARBA00010643"/>
    </source>
</evidence>
<evidence type="ECO:0000256" key="3">
    <source>
        <dbReference type="ARBA" id="ARBA00022723"/>
    </source>
</evidence>
<comment type="cofactor">
    <cofactor evidence="8">
        <name>[2Fe-2S] cluster</name>
        <dbReference type="ChEBI" id="CHEBI:190135"/>
    </cofactor>
    <text evidence="8">Binds 1 [2Fe-2S] cluster.</text>
</comment>
<keyword evidence="3 8" id="KW-0479">Metal-binding</keyword>
<dbReference type="OrthoDB" id="9807941at2"/>
<dbReference type="PANTHER" id="PTHR43342">
    <property type="entry name" value="NADH-QUINONE OXIDOREDUCTASE, E SUBUNIT"/>
    <property type="match status" value="1"/>
</dbReference>
<dbReference type="PROSITE" id="PS01099">
    <property type="entry name" value="COMPLEX1_24K"/>
    <property type="match status" value="1"/>
</dbReference>
<evidence type="ECO:0000256" key="6">
    <source>
        <dbReference type="ARBA" id="ARBA00034078"/>
    </source>
</evidence>
<comment type="catalytic activity">
    <reaction evidence="7">
        <text>a quinone + NADH + 5 H(+)(in) = a quinol + NAD(+) + 4 H(+)(out)</text>
        <dbReference type="Rhea" id="RHEA:57888"/>
        <dbReference type="ChEBI" id="CHEBI:15378"/>
        <dbReference type="ChEBI" id="CHEBI:24646"/>
        <dbReference type="ChEBI" id="CHEBI:57540"/>
        <dbReference type="ChEBI" id="CHEBI:57945"/>
        <dbReference type="ChEBI" id="CHEBI:132124"/>
    </reaction>
</comment>
<evidence type="ECO:0000313" key="9">
    <source>
        <dbReference type="EMBL" id="RLP74447.1"/>
    </source>
</evidence>
<dbReference type="Gene3D" id="1.10.10.1590">
    <property type="entry name" value="NADH-quinone oxidoreductase subunit E"/>
    <property type="match status" value="1"/>
</dbReference>
<name>A0A3L7A2Q1_9HYPH</name>
<dbReference type="PIRSF" id="PIRSF000216">
    <property type="entry name" value="NADH_DH_24kDa"/>
    <property type="match status" value="1"/>
</dbReference>
<feature type="binding site" evidence="8">
    <location>
        <position position="127"/>
    </location>
    <ligand>
        <name>[2Fe-2S] cluster</name>
        <dbReference type="ChEBI" id="CHEBI:190135"/>
    </ligand>
</feature>
<dbReference type="GO" id="GO:0051537">
    <property type="term" value="F:2 iron, 2 sulfur cluster binding"/>
    <property type="evidence" value="ECO:0007669"/>
    <property type="project" value="UniProtKB-KW"/>
</dbReference>
<dbReference type="GO" id="GO:0016491">
    <property type="term" value="F:oxidoreductase activity"/>
    <property type="evidence" value="ECO:0007669"/>
    <property type="project" value="InterPro"/>
</dbReference>
<feature type="binding site" evidence="8">
    <location>
        <position position="123"/>
    </location>
    <ligand>
        <name>[2Fe-2S] cluster</name>
        <dbReference type="ChEBI" id="CHEBI:190135"/>
    </ligand>
</feature>
<dbReference type="RefSeq" id="WP_121624920.1">
    <property type="nucleotide sequence ID" value="NZ_JACIIW010000003.1"/>
</dbReference>
<keyword evidence="10" id="KW-1185">Reference proteome</keyword>